<name>A0A2W1J969_9CYAN</name>
<accession>A0A2W1J969</accession>
<keyword evidence="2" id="KW-1185">Reference proteome</keyword>
<dbReference type="Proteomes" id="UP000248857">
    <property type="component" value="Unassembled WGS sequence"/>
</dbReference>
<proteinExistence type="predicted"/>
<dbReference type="EMBL" id="PQWO01000027">
    <property type="protein sequence ID" value="PZD70829.1"/>
    <property type="molecule type" value="Genomic_DNA"/>
</dbReference>
<gene>
    <name evidence="1" type="ORF">C1752_08971</name>
</gene>
<sequence>MNQTVILNTIEVNKVLPKVFILLSNFKQKSRTFNLQFSNLMG</sequence>
<organism evidence="1 2">
    <name type="scientific">Acaryochloris thomasi RCC1774</name>
    <dbReference type="NCBI Taxonomy" id="1764569"/>
    <lineage>
        <taxon>Bacteria</taxon>
        <taxon>Bacillati</taxon>
        <taxon>Cyanobacteriota</taxon>
        <taxon>Cyanophyceae</taxon>
        <taxon>Acaryochloridales</taxon>
        <taxon>Acaryochloridaceae</taxon>
        <taxon>Acaryochloris</taxon>
        <taxon>Acaryochloris thomasi</taxon>
    </lineage>
</organism>
<evidence type="ECO:0000313" key="1">
    <source>
        <dbReference type="EMBL" id="PZD70829.1"/>
    </source>
</evidence>
<evidence type="ECO:0000313" key="2">
    <source>
        <dbReference type="Proteomes" id="UP000248857"/>
    </source>
</evidence>
<comment type="caution">
    <text evidence="1">The sequence shown here is derived from an EMBL/GenBank/DDBJ whole genome shotgun (WGS) entry which is preliminary data.</text>
</comment>
<dbReference type="AlphaFoldDB" id="A0A2W1J969"/>
<reference evidence="1 2" key="1">
    <citation type="journal article" date="2018" name="Sci. Rep.">
        <title>A novel species of the marine cyanobacterium Acaryochloris with a unique pigment content and lifestyle.</title>
        <authorList>
            <person name="Partensky F."/>
            <person name="Six C."/>
            <person name="Ratin M."/>
            <person name="Garczarek L."/>
            <person name="Vaulot D."/>
            <person name="Probert I."/>
            <person name="Calteau A."/>
            <person name="Gourvil P."/>
            <person name="Marie D."/>
            <person name="Grebert T."/>
            <person name="Bouchier C."/>
            <person name="Le Panse S."/>
            <person name="Gachenot M."/>
            <person name="Rodriguez F."/>
            <person name="Garrido J.L."/>
        </authorList>
    </citation>
    <scope>NUCLEOTIDE SEQUENCE [LARGE SCALE GENOMIC DNA]</scope>
    <source>
        <strain evidence="1 2">RCC1774</strain>
    </source>
</reference>
<protein>
    <submittedName>
        <fullName evidence="1">Uncharacterized protein</fullName>
    </submittedName>
</protein>